<evidence type="ECO:0000256" key="1">
    <source>
        <dbReference type="SAM" id="Coils"/>
    </source>
</evidence>
<evidence type="ECO:0000313" key="3">
    <source>
        <dbReference type="EMBL" id="PXY28613.1"/>
    </source>
</evidence>
<keyword evidence="4" id="KW-1185">Reference proteome</keyword>
<dbReference type="EMBL" id="MASU01000009">
    <property type="protein sequence ID" value="PXY28613.1"/>
    <property type="molecule type" value="Genomic_DNA"/>
</dbReference>
<reference evidence="3 4" key="1">
    <citation type="submission" date="2016-07" db="EMBL/GenBank/DDBJ databases">
        <title>Draft genome sequence of Prauserella sp. YIM 121212, isolated from alkaline soil.</title>
        <authorList>
            <person name="Ruckert C."/>
            <person name="Albersmeier A."/>
            <person name="Jiang C.-L."/>
            <person name="Jiang Y."/>
            <person name="Kalinowski J."/>
            <person name="Schneider O."/>
            <person name="Winkler A."/>
            <person name="Zotchev S.B."/>
        </authorList>
    </citation>
    <scope>NUCLEOTIDE SEQUENCE [LARGE SCALE GENOMIC DNA]</scope>
    <source>
        <strain evidence="3 4">YIM 121212</strain>
    </source>
</reference>
<feature type="coiled-coil region" evidence="1">
    <location>
        <begin position="54"/>
        <end position="81"/>
    </location>
</feature>
<protein>
    <submittedName>
        <fullName evidence="3">Uncharacterized protein</fullName>
    </submittedName>
</protein>
<accession>A0A318LKJ9</accession>
<evidence type="ECO:0000313" key="4">
    <source>
        <dbReference type="Proteomes" id="UP000247892"/>
    </source>
</evidence>
<dbReference type="AlphaFoldDB" id="A0A318LKJ9"/>
<feature type="compositionally biased region" description="Pro residues" evidence="2">
    <location>
        <begin position="284"/>
        <end position="302"/>
    </location>
</feature>
<feature type="coiled-coil region" evidence="1">
    <location>
        <begin position="213"/>
        <end position="240"/>
    </location>
</feature>
<dbReference type="Proteomes" id="UP000247892">
    <property type="component" value="Unassembled WGS sequence"/>
</dbReference>
<keyword evidence="1" id="KW-0175">Coiled coil</keyword>
<name>A0A318LKJ9_9PSEU</name>
<feature type="region of interest" description="Disordered" evidence="2">
    <location>
        <begin position="160"/>
        <end position="189"/>
    </location>
</feature>
<gene>
    <name evidence="3" type="ORF">BA062_22385</name>
</gene>
<dbReference type="OrthoDB" id="5178145at2"/>
<proteinExistence type="predicted"/>
<evidence type="ECO:0000256" key="2">
    <source>
        <dbReference type="SAM" id="MobiDB-lite"/>
    </source>
</evidence>
<dbReference type="RefSeq" id="WP_110339942.1">
    <property type="nucleotide sequence ID" value="NZ_MASU01000009.1"/>
</dbReference>
<feature type="compositionally biased region" description="Low complexity" evidence="2">
    <location>
        <begin position="267"/>
        <end position="283"/>
    </location>
</feature>
<feature type="region of interest" description="Disordered" evidence="2">
    <location>
        <begin position="254"/>
        <end position="321"/>
    </location>
</feature>
<organism evidence="3 4">
    <name type="scientific">Prauserella flavalba</name>
    <dbReference type="NCBI Taxonomy" id="1477506"/>
    <lineage>
        <taxon>Bacteria</taxon>
        <taxon>Bacillati</taxon>
        <taxon>Actinomycetota</taxon>
        <taxon>Actinomycetes</taxon>
        <taxon>Pseudonocardiales</taxon>
        <taxon>Pseudonocardiaceae</taxon>
        <taxon>Prauserella</taxon>
    </lineage>
</organism>
<comment type="caution">
    <text evidence="3">The sequence shown here is derived from an EMBL/GenBank/DDBJ whole genome shotgun (WGS) entry which is preliminary data.</text>
</comment>
<feature type="compositionally biased region" description="Basic and acidic residues" evidence="2">
    <location>
        <begin position="167"/>
        <end position="189"/>
    </location>
</feature>
<sequence length="321" mass="36128">MTITESRSGVLPVRTEFTFAWRGYDRERVKSYVRAVEEEIRLLTADRDSAADTAERLAVELDAVRGENDALRARLERVSRSPIETDGLSERLLRMVDLAHEEAGEIVENARTIAEQSWAAAHEAAERLRSRYDRMLAELDERRAQMETEHRELMARAQADAEAMTKQAERRRRELDEQAARRRQEAEREFTAAMAGRREETVRLIEERETAAKAKAERLLADATARARESEELRRRIAAELRTARQVLTEAIPFTEPLEGEDEALRAAAPVPASAVQAAEPVPASEPGPPLRPSPTPRPPADLPAQRDGAPAPLIQPVRLR</sequence>